<dbReference type="NCBIfam" id="TIGR01019">
    <property type="entry name" value="sucCoAalpha"/>
    <property type="match status" value="1"/>
</dbReference>
<dbReference type="AlphaFoldDB" id="A0A401HBF8"/>
<comment type="catalytic activity">
    <reaction evidence="4">
        <text>GTP + succinate + CoA = succinyl-CoA + GDP + phosphate</text>
        <dbReference type="Rhea" id="RHEA:22120"/>
        <dbReference type="ChEBI" id="CHEBI:30031"/>
        <dbReference type="ChEBI" id="CHEBI:37565"/>
        <dbReference type="ChEBI" id="CHEBI:43474"/>
        <dbReference type="ChEBI" id="CHEBI:57287"/>
        <dbReference type="ChEBI" id="CHEBI:57292"/>
        <dbReference type="ChEBI" id="CHEBI:58189"/>
    </reaction>
</comment>
<dbReference type="InterPro" id="IPR005810">
    <property type="entry name" value="CoA_lig_alpha"/>
</dbReference>
<dbReference type="EC" id="6.2.1.5" evidence="4"/>
<evidence type="ECO:0000256" key="3">
    <source>
        <dbReference type="ARBA" id="ARBA00022741"/>
    </source>
</evidence>
<feature type="binding site" evidence="4">
    <location>
        <position position="160"/>
    </location>
    <ligand>
        <name>substrate</name>
        <note>ligand shared with subunit beta</note>
    </ligand>
</feature>
<dbReference type="GO" id="GO:0004775">
    <property type="term" value="F:succinate-CoA ligase (ADP-forming) activity"/>
    <property type="evidence" value="ECO:0007669"/>
    <property type="project" value="UniProtKB-UniRule"/>
</dbReference>
<evidence type="ECO:0000313" key="9">
    <source>
        <dbReference type="EMBL" id="GBF09710.1"/>
    </source>
</evidence>
<dbReference type="InterPro" id="IPR003781">
    <property type="entry name" value="CoA-bd"/>
</dbReference>
<feature type="binding site" evidence="4">
    <location>
        <begin position="17"/>
        <end position="20"/>
    </location>
    <ligand>
        <name>CoA</name>
        <dbReference type="ChEBI" id="CHEBI:57287"/>
    </ligand>
</feature>
<dbReference type="PROSITE" id="PS00399">
    <property type="entry name" value="SUCCINYL_COA_LIG_2"/>
    <property type="match status" value="1"/>
</dbReference>
<dbReference type="PANTHER" id="PTHR11117">
    <property type="entry name" value="SUCCINYL-COA LIGASE SUBUNIT ALPHA"/>
    <property type="match status" value="1"/>
</dbReference>
<dbReference type="Pfam" id="PF02629">
    <property type="entry name" value="CoA_binding"/>
    <property type="match status" value="1"/>
</dbReference>
<dbReference type="Gene3D" id="3.40.50.720">
    <property type="entry name" value="NAD(P)-binding Rossmann-like Domain"/>
    <property type="match status" value="1"/>
</dbReference>
<evidence type="ECO:0000256" key="4">
    <source>
        <dbReference type="HAMAP-Rule" id="MF_01988"/>
    </source>
</evidence>
<dbReference type="PRINTS" id="PR01798">
    <property type="entry name" value="SCOASYNTHASE"/>
</dbReference>
<comment type="similarity">
    <text evidence="4 6">Belongs to the succinate/malate CoA ligase alpha subunit family.</text>
</comment>
<dbReference type="Pfam" id="PF00549">
    <property type="entry name" value="Ligase_CoA"/>
    <property type="match status" value="1"/>
</dbReference>
<accession>A0A401HBF8</accession>
<proteinExistence type="inferred from homology"/>
<dbReference type="FunFam" id="3.40.50.720:FF:000205">
    <property type="entry name" value="Succinate--CoA ligase [ADP-forming] subunit alpha"/>
    <property type="match status" value="1"/>
</dbReference>
<comment type="function">
    <text evidence="4 7">Succinyl-CoA synthetase functions in the citric acid cycle (TCA), coupling the hydrolysis of succinyl-CoA to the synthesis of either ATP or GTP and thus represents the only step of substrate-level phosphorylation in the TCA. The alpha subunit of the enzyme binds the substrates coenzyme A and phosphate, while succinate binding and nucleotide specificity is provided by the beta subunit.</text>
</comment>
<dbReference type="Proteomes" id="UP000291213">
    <property type="component" value="Unassembled WGS sequence"/>
</dbReference>
<keyword evidence="2 4" id="KW-0436">Ligase</keyword>
<feature type="domain" description="CoA-binding" evidence="8">
    <location>
        <begin position="4"/>
        <end position="101"/>
    </location>
</feature>
<dbReference type="Gene3D" id="3.40.50.261">
    <property type="entry name" value="Succinyl-CoA synthetase domains"/>
    <property type="match status" value="1"/>
</dbReference>
<evidence type="ECO:0000256" key="2">
    <source>
        <dbReference type="ARBA" id="ARBA00022598"/>
    </source>
</evidence>
<dbReference type="HAMAP" id="MF_01988">
    <property type="entry name" value="Succ_CoA_alpha"/>
    <property type="match status" value="1"/>
</dbReference>
<comment type="subunit">
    <text evidence="4 7">Heterotetramer of two alpha and two beta subunits.</text>
</comment>
<dbReference type="NCBIfam" id="NF004230">
    <property type="entry name" value="PRK05678.1"/>
    <property type="match status" value="1"/>
</dbReference>
<dbReference type="GO" id="GO:0004776">
    <property type="term" value="F:succinate-CoA ligase (GDP-forming) activity"/>
    <property type="evidence" value="ECO:0007669"/>
    <property type="project" value="TreeGrafter"/>
</dbReference>
<dbReference type="FunFam" id="3.40.50.261:FF:000006">
    <property type="entry name" value="Succinate--CoA ligase [ADP-forming] subunit alpha"/>
    <property type="match status" value="1"/>
</dbReference>
<dbReference type="GO" id="GO:0009361">
    <property type="term" value="C:succinate-CoA ligase complex (ADP-forming)"/>
    <property type="evidence" value="ECO:0007669"/>
    <property type="project" value="TreeGrafter"/>
</dbReference>
<dbReference type="InterPro" id="IPR016102">
    <property type="entry name" value="Succinyl-CoA_synth-like"/>
</dbReference>
<reference evidence="9 10" key="1">
    <citation type="submission" date="2017-02" db="EMBL/GenBank/DDBJ databases">
        <title>isolation and characterization of a novel temperate virus Aeropyrum globular virus 1 infecting hyperthermophilic archaeon Aeropyrum.</title>
        <authorList>
            <person name="Yumiya M."/>
            <person name="Yoshida T."/>
            <person name="Sako Y."/>
        </authorList>
    </citation>
    <scope>NUCLEOTIDE SEQUENCE [LARGE SCALE GENOMIC DNA]</scope>
    <source>
        <strain evidence="9 10">YK1-12-2013</strain>
    </source>
</reference>
<feature type="binding site" evidence="4">
    <location>
        <begin position="97"/>
        <end position="99"/>
    </location>
    <ligand>
        <name>CoA</name>
        <dbReference type="ChEBI" id="CHEBI:57287"/>
    </ligand>
</feature>
<dbReference type="InterPro" id="IPR036291">
    <property type="entry name" value="NAD(P)-bd_dom_sf"/>
</dbReference>
<dbReference type="GO" id="GO:0006099">
    <property type="term" value="P:tricarboxylic acid cycle"/>
    <property type="evidence" value="ECO:0007669"/>
    <property type="project" value="UniProtKB-UniRule"/>
</dbReference>
<dbReference type="OrthoDB" id="55711at2157"/>
<evidence type="ECO:0000256" key="5">
    <source>
        <dbReference type="PIRSR" id="PIRSR001553-1"/>
    </source>
</evidence>
<dbReference type="GO" id="GO:0000166">
    <property type="term" value="F:nucleotide binding"/>
    <property type="evidence" value="ECO:0007669"/>
    <property type="project" value="UniProtKB-KW"/>
</dbReference>
<protein>
    <recommendedName>
        <fullName evidence="4">Succinate--CoA ligase [ADP-forming] subunit alpha</fullName>
        <ecNumber evidence="4">6.2.1.5</ecNumber>
    </recommendedName>
    <alternativeName>
        <fullName evidence="4">Succinyl-CoA synthetase subunit alpha</fullName>
        <shortName evidence="4">SCS-alpha</shortName>
    </alternativeName>
</protein>
<evidence type="ECO:0000256" key="7">
    <source>
        <dbReference type="RuleBase" id="RU000699"/>
    </source>
</evidence>
<feature type="binding site" evidence="4">
    <location>
        <position position="43"/>
    </location>
    <ligand>
        <name>CoA</name>
        <dbReference type="ChEBI" id="CHEBI:57287"/>
    </ligand>
</feature>
<name>A0A401HBF8_AERPX</name>
<evidence type="ECO:0000313" key="10">
    <source>
        <dbReference type="Proteomes" id="UP000291213"/>
    </source>
</evidence>
<dbReference type="SUPFAM" id="SSF52210">
    <property type="entry name" value="Succinyl-CoA synthetase domains"/>
    <property type="match status" value="1"/>
</dbReference>
<keyword evidence="1 4" id="KW-0816">Tricarboxylic acid cycle</keyword>
<dbReference type="PANTHER" id="PTHR11117:SF2">
    <property type="entry name" value="SUCCINATE--COA LIGASE [ADP_GDP-FORMING] SUBUNIT ALPHA, MITOCHONDRIAL"/>
    <property type="match status" value="1"/>
</dbReference>
<dbReference type="EMBL" id="BDMD01000087">
    <property type="protein sequence ID" value="GBF09710.1"/>
    <property type="molecule type" value="Genomic_DNA"/>
</dbReference>
<evidence type="ECO:0000259" key="8">
    <source>
        <dbReference type="SMART" id="SM00881"/>
    </source>
</evidence>
<dbReference type="PIRSF" id="PIRSF001553">
    <property type="entry name" value="SucCS_alpha"/>
    <property type="match status" value="1"/>
</dbReference>
<dbReference type="RefSeq" id="WP_131160651.1">
    <property type="nucleotide sequence ID" value="NZ_BDMD01000087.1"/>
</dbReference>
<dbReference type="InterPro" id="IPR033847">
    <property type="entry name" value="Citrt_syn/SCS-alpha_CS"/>
</dbReference>
<comment type="catalytic activity">
    <reaction evidence="4 7">
        <text>succinate + ATP + CoA = succinyl-CoA + ADP + phosphate</text>
        <dbReference type="Rhea" id="RHEA:17661"/>
        <dbReference type="ChEBI" id="CHEBI:30031"/>
        <dbReference type="ChEBI" id="CHEBI:30616"/>
        <dbReference type="ChEBI" id="CHEBI:43474"/>
        <dbReference type="ChEBI" id="CHEBI:57287"/>
        <dbReference type="ChEBI" id="CHEBI:57292"/>
        <dbReference type="ChEBI" id="CHEBI:456216"/>
        <dbReference type="EC" id="6.2.1.5"/>
    </reaction>
</comment>
<dbReference type="InterPro" id="IPR005811">
    <property type="entry name" value="SUCC_ACL_C"/>
</dbReference>
<dbReference type="UniPathway" id="UPA00223">
    <property type="reaction ID" value="UER00999"/>
</dbReference>
<dbReference type="SMART" id="SM00881">
    <property type="entry name" value="CoA_binding"/>
    <property type="match status" value="1"/>
</dbReference>
<dbReference type="SUPFAM" id="SSF51735">
    <property type="entry name" value="NAD(P)-binding Rossmann-fold domains"/>
    <property type="match status" value="1"/>
</dbReference>
<comment type="pathway">
    <text evidence="4 7">Carbohydrate metabolism; tricarboxylic acid cycle; succinate from succinyl-CoA (ligase route): step 1/1.</text>
</comment>
<dbReference type="InterPro" id="IPR017440">
    <property type="entry name" value="Cit_synth/succinyl-CoA_lig_AS"/>
</dbReference>
<evidence type="ECO:0000256" key="1">
    <source>
        <dbReference type="ARBA" id="ARBA00022532"/>
    </source>
</evidence>
<feature type="active site" description="Tele-phosphohistidine intermediate" evidence="4 5">
    <location>
        <position position="249"/>
    </location>
</feature>
<keyword evidence="3 4" id="KW-0547">Nucleotide-binding</keyword>
<evidence type="ECO:0000256" key="6">
    <source>
        <dbReference type="RuleBase" id="RU000677"/>
    </source>
</evidence>
<dbReference type="PROSITE" id="PS01216">
    <property type="entry name" value="SUCCINYL_COA_LIG_1"/>
    <property type="match status" value="1"/>
</dbReference>
<sequence>MAVLVDSGTRVLVQGITGREGSFHAKAMLEYGTKVVAGVTPGKGGGEVHGVPVYDSVKEALAEHPEINTSIVFVPAPFAPDAVYEAVDAGIRLVVVITEGIPVHETMRFVNYARQKGATIIGPNCPGVITPGQAKVGIMPGHIFKEGGVAVVSRSGTLTYEISYMLTRQGIGQSTVIGIGGDPIVGLSFTEALKLFQEDPQTEALVLIGEIGGDMEERAAEMIKKGEFTKPVIAYIAGRTAPPEKRMGHAGAIIMMGTGTYEGKVKALREAGVEVAETPFEVPELVRKALRR</sequence>
<comment type="caution">
    <text evidence="9">The sequence shown here is derived from an EMBL/GenBank/DDBJ whole genome shotgun (WGS) entry which is preliminary data.</text>
</comment>
<gene>
    <name evidence="4" type="primary">sucD</name>
    <name evidence="9" type="ORF">apy_14350</name>
</gene>
<organism evidence="9 10">
    <name type="scientific">Aeropyrum pernix</name>
    <dbReference type="NCBI Taxonomy" id="56636"/>
    <lineage>
        <taxon>Archaea</taxon>
        <taxon>Thermoproteota</taxon>
        <taxon>Thermoprotei</taxon>
        <taxon>Desulfurococcales</taxon>
        <taxon>Desulfurococcaceae</taxon>
        <taxon>Aeropyrum</taxon>
    </lineage>
</organism>